<evidence type="ECO:0000313" key="2">
    <source>
        <dbReference type="EMBL" id="CAI9773321.1"/>
    </source>
</evidence>
<dbReference type="EMBL" id="OU503047">
    <property type="protein sequence ID" value="CAI9773321.1"/>
    <property type="molecule type" value="Genomic_DNA"/>
</dbReference>
<dbReference type="GO" id="GO:0006646">
    <property type="term" value="P:phosphatidylethanolamine biosynthetic process"/>
    <property type="evidence" value="ECO:0007669"/>
    <property type="project" value="TreeGrafter"/>
</dbReference>
<dbReference type="GO" id="GO:0004305">
    <property type="term" value="F:ethanolamine kinase activity"/>
    <property type="evidence" value="ECO:0007669"/>
    <property type="project" value="TreeGrafter"/>
</dbReference>
<dbReference type="AlphaFoldDB" id="A0AAD2E3C9"/>
<dbReference type="Proteomes" id="UP000834106">
    <property type="component" value="Chromosome 12"/>
</dbReference>
<evidence type="ECO:0000256" key="1">
    <source>
        <dbReference type="ARBA" id="ARBA00038211"/>
    </source>
</evidence>
<dbReference type="GO" id="GO:0005737">
    <property type="term" value="C:cytoplasm"/>
    <property type="evidence" value="ECO:0007669"/>
    <property type="project" value="TreeGrafter"/>
</dbReference>
<evidence type="ECO:0000313" key="3">
    <source>
        <dbReference type="Proteomes" id="UP000834106"/>
    </source>
</evidence>
<keyword evidence="3" id="KW-1185">Reference proteome</keyword>
<name>A0AAD2E3C9_9LAMI</name>
<dbReference type="GO" id="GO:0004103">
    <property type="term" value="F:choline kinase activity"/>
    <property type="evidence" value="ECO:0007669"/>
    <property type="project" value="TreeGrafter"/>
</dbReference>
<dbReference type="InterPro" id="IPR011009">
    <property type="entry name" value="Kinase-like_dom_sf"/>
</dbReference>
<accession>A0AAD2E3C9</accession>
<comment type="similarity">
    <text evidence="1">Belongs to the choline/ethanolamine kinase family.</text>
</comment>
<reference evidence="2" key="1">
    <citation type="submission" date="2023-05" db="EMBL/GenBank/DDBJ databases">
        <authorList>
            <person name="Huff M."/>
        </authorList>
    </citation>
    <scope>NUCLEOTIDE SEQUENCE</scope>
</reference>
<gene>
    <name evidence="2" type="ORF">FPE_LOCUS20751</name>
</gene>
<organism evidence="2 3">
    <name type="scientific">Fraxinus pennsylvanica</name>
    <dbReference type="NCBI Taxonomy" id="56036"/>
    <lineage>
        <taxon>Eukaryota</taxon>
        <taxon>Viridiplantae</taxon>
        <taxon>Streptophyta</taxon>
        <taxon>Embryophyta</taxon>
        <taxon>Tracheophyta</taxon>
        <taxon>Spermatophyta</taxon>
        <taxon>Magnoliopsida</taxon>
        <taxon>eudicotyledons</taxon>
        <taxon>Gunneridae</taxon>
        <taxon>Pentapetalae</taxon>
        <taxon>asterids</taxon>
        <taxon>lamiids</taxon>
        <taxon>Lamiales</taxon>
        <taxon>Oleaceae</taxon>
        <taxon>Oleeae</taxon>
        <taxon>Fraxinus</taxon>
    </lineage>
</organism>
<protein>
    <submittedName>
        <fullName evidence="2">Uncharacterized protein</fullName>
    </submittedName>
</protein>
<dbReference type="Gene3D" id="3.30.200.20">
    <property type="entry name" value="Phosphorylase Kinase, domain 1"/>
    <property type="match status" value="2"/>
</dbReference>
<dbReference type="SUPFAM" id="SSF56112">
    <property type="entry name" value="Protein kinase-like (PK-like)"/>
    <property type="match status" value="2"/>
</dbReference>
<dbReference type="PANTHER" id="PTHR22603:SF81">
    <property type="entry name" value="CHOLINE KINASE 2-RELATED"/>
    <property type="match status" value="1"/>
</dbReference>
<proteinExistence type="inferred from homology"/>
<sequence length="279" mass="32666">MQAVPLKGSMTNEVYQIKWPTNSDKESQHRRREVLVRIYGKGVDVFLFRENEIRPQSICLWDRLRNWVNEAESLTTPEEAKAFCLDVMEDEISALESPLRRIYRFTHILGHVNKIDFEHGVLNWLRKSELLNSSSPTTKFIADGNTAQYMILMAVPLKGSMTNEVYQIKWPTNSDKESQQRRREVLVRIYGKGVDVFLFRENEIRRFSNGRIEEFIRDRVGFPEKNEKGSNWVDEAESLTTPEEAKDFCLDVMEDEISALESPLRRIYPHIGLLTDFFL</sequence>
<dbReference type="PANTHER" id="PTHR22603">
    <property type="entry name" value="CHOLINE/ETHANOALAMINE KINASE"/>
    <property type="match status" value="1"/>
</dbReference>